<evidence type="ECO:0000256" key="1">
    <source>
        <dbReference type="SAM" id="Phobius"/>
    </source>
</evidence>
<reference evidence="2" key="1">
    <citation type="submission" date="2013-07" db="EMBL/GenBank/DDBJ databases">
        <title>The genome of Eucalyptus grandis.</title>
        <authorList>
            <person name="Schmutz J."/>
            <person name="Hayes R."/>
            <person name="Myburg A."/>
            <person name="Tuskan G."/>
            <person name="Grattapaglia D."/>
            <person name="Rokhsar D.S."/>
        </authorList>
    </citation>
    <scope>NUCLEOTIDE SEQUENCE</scope>
    <source>
        <tissue evidence="2">Leaf extractions</tissue>
    </source>
</reference>
<evidence type="ECO:0000313" key="2">
    <source>
        <dbReference type="EMBL" id="KCW68634.1"/>
    </source>
</evidence>
<name>A0A059BRP7_EUCGR</name>
<sequence>MGVLQLFSSWNTSDELSTSKSLIVQPLFLKITWRGHNKRNVTEVKNQNMVPPISNIFFIVGNFFFYFLPRLGVLNNFSPLPILNIFFMAGNFFFYFFPRLGMLLYISIKVDHSFNKFFLCNKSLEIEKLFEQNGICLNREKKKRD</sequence>
<keyword evidence="1" id="KW-0472">Membrane</keyword>
<dbReference type="AlphaFoldDB" id="A0A059BRP7"/>
<feature type="transmembrane region" description="Helical" evidence="1">
    <location>
        <begin position="49"/>
        <end position="68"/>
    </location>
</feature>
<keyword evidence="1" id="KW-1133">Transmembrane helix</keyword>
<gene>
    <name evidence="2" type="ORF">EUGRSUZ_F02238</name>
</gene>
<keyword evidence="1" id="KW-0812">Transmembrane</keyword>
<organism evidence="2">
    <name type="scientific">Eucalyptus grandis</name>
    <name type="common">Flooded gum</name>
    <dbReference type="NCBI Taxonomy" id="71139"/>
    <lineage>
        <taxon>Eukaryota</taxon>
        <taxon>Viridiplantae</taxon>
        <taxon>Streptophyta</taxon>
        <taxon>Embryophyta</taxon>
        <taxon>Tracheophyta</taxon>
        <taxon>Spermatophyta</taxon>
        <taxon>Magnoliopsida</taxon>
        <taxon>eudicotyledons</taxon>
        <taxon>Gunneridae</taxon>
        <taxon>Pentapetalae</taxon>
        <taxon>rosids</taxon>
        <taxon>malvids</taxon>
        <taxon>Myrtales</taxon>
        <taxon>Myrtaceae</taxon>
        <taxon>Myrtoideae</taxon>
        <taxon>Eucalypteae</taxon>
        <taxon>Eucalyptus</taxon>
    </lineage>
</organism>
<accession>A0A059BRP7</accession>
<feature type="transmembrane region" description="Helical" evidence="1">
    <location>
        <begin position="80"/>
        <end position="97"/>
    </location>
</feature>
<dbReference type="Gramene" id="KCW68634">
    <property type="protein sequence ID" value="KCW68634"/>
    <property type="gene ID" value="EUGRSUZ_F02238"/>
</dbReference>
<dbReference type="EMBL" id="KK198758">
    <property type="protein sequence ID" value="KCW68634.1"/>
    <property type="molecule type" value="Genomic_DNA"/>
</dbReference>
<proteinExistence type="predicted"/>
<dbReference type="InParanoid" id="A0A059BRP7"/>
<protein>
    <submittedName>
        <fullName evidence="2">Uncharacterized protein</fullName>
    </submittedName>
</protein>